<dbReference type="Proteomes" id="UP000285120">
    <property type="component" value="Unassembled WGS sequence"/>
</dbReference>
<feature type="transmembrane region" description="Helical" evidence="1">
    <location>
        <begin position="12"/>
        <end position="32"/>
    </location>
</feature>
<dbReference type="EMBL" id="RAPK01000007">
    <property type="protein sequence ID" value="RKD75282.1"/>
    <property type="molecule type" value="Genomic_DNA"/>
</dbReference>
<evidence type="ECO:0000313" key="3">
    <source>
        <dbReference type="Proteomes" id="UP000285120"/>
    </source>
</evidence>
<name>A0A419V5L7_9BACL</name>
<accession>A0A419V5L7</accession>
<dbReference type="RefSeq" id="WP_120192173.1">
    <property type="nucleotide sequence ID" value="NZ_RAPK01000007.1"/>
</dbReference>
<keyword evidence="1" id="KW-0472">Membrane</keyword>
<sequence length="71" mass="8217">MISKISNVTTQEWMILLLFAASILFLIIAVQVNAPASETGFVYEDDMVEEKEELQLEQELTSYQWVNYNLD</sequence>
<organism evidence="2 3">
    <name type="scientific">Sinobaca qinghaiensis</name>
    <dbReference type="NCBI Taxonomy" id="342944"/>
    <lineage>
        <taxon>Bacteria</taxon>
        <taxon>Bacillati</taxon>
        <taxon>Bacillota</taxon>
        <taxon>Bacilli</taxon>
        <taxon>Bacillales</taxon>
        <taxon>Sporolactobacillaceae</taxon>
        <taxon>Sinobaca</taxon>
    </lineage>
</organism>
<keyword evidence="1" id="KW-1133">Transmembrane helix</keyword>
<dbReference type="AlphaFoldDB" id="A0A419V5L7"/>
<evidence type="ECO:0000256" key="1">
    <source>
        <dbReference type="SAM" id="Phobius"/>
    </source>
</evidence>
<evidence type="ECO:0000313" key="2">
    <source>
        <dbReference type="EMBL" id="RKD75282.1"/>
    </source>
</evidence>
<keyword evidence="1" id="KW-0812">Transmembrane</keyword>
<proteinExistence type="predicted"/>
<gene>
    <name evidence="2" type="ORF">ATL39_0981</name>
</gene>
<keyword evidence="3" id="KW-1185">Reference proteome</keyword>
<comment type="caution">
    <text evidence="2">The sequence shown here is derived from an EMBL/GenBank/DDBJ whole genome shotgun (WGS) entry which is preliminary data.</text>
</comment>
<reference evidence="2 3" key="1">
    <citation type="submission" date="2018-09" db="EMBL/GenBank/DDBJ databases">
        <title>Genomic Encyclopedia of Archaeal and Bacterial Type Strains, Phase II (KMG-II): from individual species to whole genera.</title>
        <authorList>
            <person name="Goeker M."/>
        </authorList>
    </citation>
    <scope>NUCLEOTIDE SEQUENCE [LARGE SCALE GENOMIC DNA]</scope>
    <source>
        <strain evidence="2 3">DSM 17008</strain>
    </source>
</reference>
<protein>
    <submittedName>
        <fullName evidence="2">Uncharacterized protein</fullName>
    </submittedName>
</protein>